<proteinExistence type="predicted"/>
<reference evidence="1 2" key="1">
    <citation type="submission" date="2020-01" db="EMBL/GenBank/DDBJ databases">
        <title>Insect and environment-associated Actinomycetes.</title>
        <authorList>
            <person name="Currrie C."/>
            <person name="Chevrette M."/>
            <person name="Carlson C."/>
            <person name="Stubbendieck R."/>
            <person name="Wendt-Pienkowski E."/>
        </authorList>
    </citation>
    <scope>NUCLEOTIDE SEQUENCE [LARGE SCALE GENOMIC DNA]</scope>
    <source>
        <strain evidence="1 2">SID11342</strain>
    </source>
</reference>
<name>A0A6N9U859_STRHA</name>
<gene>
    <name evidence="1" type="ORF">G3I29_30700</name>
</gene>
<dbReference type="EMBL" id="JAAGLQ010000643">
    <property type="protein sequence ID" value="NEA19747.1"/>
    <property type="molecule type" value="Genomic_DNA"/>
</dbReference>
<dbReference type="RefSeq" id="WP_164349238.1">
    <property type="nucleotide sequence ID" value="NZ_JAAGLQ010000643.1"/>
</dbReference>
<dbReference type="AlphaFoldDB" id="A0A6N9U859"/>
<comment type="caution">
    <text evidence="1">The sequence shown here is derived from an EMBL/GenBank/DDBJ whole genome shotgun (WGS) entry which is preliminary data.</text>
</comment>
<evidence type="ECO:0000313" key="2">
    <source>
        <dbReference type="Proteomes" id="UP000471293"/>
    </source>
</evidence>
<sequence length="115" mass="12096">MNVRLLPLGDETAPRAWTPAVVKPEHLRALTPLVSDEGRDRSVLVADRAGKLGVVAPDTAADGCLAGELRLLATRADLLDAGLRESWQVGRLTGPVVEVCTAEAASLTAFERGIA</sequence>
<evidence type="ECO:0000313" key="1">
    <source>
        <dbReference type="EMBL" id="NEA19747.1"/>
    </source>
</evidence>
<dbReference type="Proteomes" id="UP000471293">
    <property type="component" value="Unassembled WGS sequence"/>
</dbReference>
<accession>A0A6N9U859</accession>
<protein>
    <submittedName>
        <fullName evidence="1">Uncharacterized protein</fullName>
    </submittedName>
</protein>
<organism evidence="1 2">
    <name type="scientific">Streptomyces halstedii</name>
    <dbReference type="NCBI Taxonomy" id="1944"/>
    <lineage>
        <taxon>Bacteria</taxon>
        <taxon>Bacillati</taxon>
        <taxon>Actinomycetota</taxon>
        <taxon>Actinomycetes</taxon>
        <taxon>Kitasatosporales</taxon>
        <taxon>Streptomycetaceae</taxon>
        <taxon>Streptomyces</taxon>
    </lineage>
</organism>